<reference evidence="2" key="1">
    <citation type="submission" date="2023-07" db="EMBL/GenBank/DDBJ databases">
        <authorList>
            <consortium name="CYATHOMIX"/>
        </authorList>
    </citation>
    <scope>NUCLEOTIDE SEQUENCE</scope>
    <source>
        <strain evidence="2">N/A</strain>
    </source>
</reference>
<gene>
    <name evidence="2" type="ORF">CYNAS_LOCUS13596</name>
    <name evidence="3" type="ORF">CYNAS_LOCUS13604</name>
</gene>
<organism evidence="2 4">
    <name type="scientific">Cylicocyclus nassatus</name>
    <name type="common">Nematode worm</name>
    <dbReference type="NCBI Taxonomy" id="53992"/>
    <lineage>
        <taxon>Eukaryota</taxon>
        <taxon>Metazoa</taxon>
        <taxon>Ecdysozoa</taxon>
        <taxon>Nematoda</taxon>
        <taxon>Chromadorea</taxon>
        <taxon>Rhabditida</taxon>
        <taxon>Rhabditina</taxon>
        <taxon>Rhabditomorpha</taxon>
        <taxon>Strongyloidea</taxon>
        <taxon>Strongylidae</taxon>
        <taxon>Cylicocyclus</taxon>
    </lineage>
</organism>
<proteinExistence type="predicted"/>
<keyword evidence="4" id="KW-1185">Reference proteome</keyword>
<dbReference type="Proteomes" id="UP001176961">
    <property type="component" value="Unassembled WGS sequence"/>
</dbReference>
<dbReference type="EMBL" id="CATQJL010000305">
    <property type="protein sequence ID" value="CAJ0601613.1"/>
    <property type="molecule type" value="Genomic_DNA"/>
</dbReference>
<dbReference type="EMBL" id="CATQJL010000305">
    <property type="protein sequence ID" value="CAJ0601621.1"/>
    <property type="molecule type" value="Genomic_DNA"/>
</dbReference>
<evidence type="ECO:0000313" key="2">
    <source>
        <dbReference type="EMBL" id="CAJ0601613.1"/>
    </source>
</evidence>
<keyword evidence="1" id="KW-0732">Signal</keyword>
<comment type="caution">
    <text evidence="2">The sequence shown here is derived from an EMBL/GenBank/DDBJ whole genome shotgun (WGS) entry which is preliminary data.</text>
</comment>
<accession>A0AA36H0X9</accession>
<protein>
    <submittedName>
        <fullName evidence="2">Uncharacterized protein</fullName>
    </submittedName>
</protein>
<name>A0AA36H0X9_CYLNA</name>
<evidence type="ECO:0000256" key="1">
    <source>
        <dbReference type="SAM" id="SignalP"/>
    </source>
</evidence>
<feature type="signal peptide" evidence="1">
    <location>
        <begin position="1"/>
        <end position="20"/>
    </location>
</feature>
<dbReference type="AlphaFoldDB" id="A0AA36H0X9"/>
<evidence type="ECO:0000313" key="3">
    <source>
        <dbReference type="EMBL" id="CAJ0601621.1"/>
    </source>
</evidence>
<evidence type="ECO:0000313" key="4">
    <source>
        <dbReference type="Proteomes" id="UP001176961"/>
    </source>
</evidence>
<sequence>MKFLLIFFLTLYICSSCVQGKLVHAIYKTRKVSPPRRYNPRRFVPRGRGISL</sequence>
<feature type="chain" id="PRO_5041630146" evidence="1">
    <location>
        <begin position="21"/>
        <end position="52"/>
    </location>
</feature>